<evidence type="ECO:0000313" key="2">
    <source>
        <dbReference type="EnsemblMetazoa" id="CJA32669.1"/>
    </source>
</evidence>
<organism evidence="2 3">
    <name type="scientific">Caenorhabditis japonica</name>
    <dbReference type="NCBI Taxonomy" id="281687"/>
    <lineage>
        <taxon>Eukaryota</taxon>
        <taxon>Metazoa</taxon>
        <taxon>Ecdysozoa</taxon>
        <taxon>Nematoda</taxon>
        <taxon>Chromadorea</taxon>
        <taxon>Rhabditida</taxon>
        <taxon>Rhabditina</taxon>
        <taxon>Rhabditomorpha</taxon>
        <taxon>Rhabditoidea</taxon>
        <taxon>Rhabditidae</taxon>
        <taxon>Peloderinae</taxon>
        <taxon>Caenorhabditis</taxon>
    </lineage>
</organism>
<reference evidence="3" key="1">
    <citation type="submission" date="2010-08" db="EMBL/GenBank/DDBJ databases">
        <authorList>
            <consortium name="Caenorhabditis japonica Sequencing Consortium"/>
            <person name="Wilson R.K."/>
        </authorList>
    </citation>
    <scope>NUCLEOTIDE SEQUENCE [LARGE SCALE GENOMIC DNA]</scope>
    <source>
        <strain evidence="3">DF5081</strain>
    </source>
</reference>
<protein>
    <submittedName>
        <fullName evidence="2">Uncharacterized protein</fullName>
    </submittedName>
</protein>
<evidence type="ECO:0000256" key="1">
    <source>
        <dbReference type="SAM" id="MobiDB-lite"/>
    </source>
</evidence>
<reference evidence="2" key="2">
    <citation type="submission" date="2022-06" db="UniProtKB">
        <authorList>
            <consortium name="EnsemblMetazoa"/>
        </authorList>
    </citation>
    <scope>IDENTIFICATION</scope>
    <source>
        <strain evidence="2">DF5081</strain>
    </source>
</reference>
<feature type="compositionally biased region" description="Low complexity" evidence="1">
    <location>
        <begin position="50"/>
        <end position="60"/>
    </location>
</feature>
<name>A0A8R1ILA7_CAEJA</name>
<evidence type="ECO:0000313" key="3">
    <source>
        <dbReference type="Proteomes" id="UP000005237"/>
    </source>
</evidence>
<sequence length="154" mass="17424">MCKRANACATPVTWDERSRGVDLFAAGNMPLLSPLGREKDPVPHEQPSNRAARAYQQPQQADHHPLSEESTENIITSAPRARERNTHPPRLHQDPFRSPHFHPDSDPPMIFVTTPETTHTTILKWTTSKATAAPDFRVQEDQGRCEEKEGRCRV</sequence>
<accession>A0A8R1ILA7</accession>
<proteinExistence type="predicted"/>
<keyword evidence="3" id="KW-1185">Reference proteome</keyword>
<feature type="compositionally biased region" description="Basic and acidic residues" evidence="1">
    <location>
        <begin position="80"/>
        <end position="105"/>
    </location>
</feature>
<dbReference type="EnsemblMetazoa" id="CJA32669.1">
    <property type="protein sequence ID" value="CJA32669.1"/>
    <property type="gene ID" value="WBGene00208516"/>
</dbReference>
<dbReference type="AlphaFoldDB" id="A0A8R1ILA7"/>
<dbReference type="Proteomes" id="UP000005237">
    <property type="component" value="Unassembled WGS sequence"/>
</dbReference>
<feature type="region of interest" description="Disordered" evidence="1">
    <location>
        <begin position="32"/>
        <end position="108"/>
    </location>
</feature>